<gene>
    <name evidence="1" type="ORF">GO986_11375</name>
</gene>
<dbReference type="Proteomes" id="UP000483286">
    <property type="component" value="Unassembled WGS sequence"/>
</dbReference>
<proteinExistence type="predicted"/>
<evidence type="ECO:0000313" key="2">
    <source>
        <dbReference type="Proteomes" id="UP000483286"/>
    </source>
</evidence>
<dbReference type="EMBL" id="WQLB01000013">
    <property type="protein sequence ID" value="MVN87369.1"/>
    <property type="molecule type" value="Genomic_DNA"/>
</dbReference>
<organism evidence="1 2">
    <name type="scientific">Deinococcus arboris</name>
    <dbReference type="NCBI Taxonomy" id="2682977"/>
    <lineage>
        <taxon>Bacteria</taxon>
        <taxon>Thermotogati</taxon>
        <taxon>Deinococcota</taxon>
        <taxon>Deinococci</taxon>
        <taxon>Deinococcales</taxon>
        <taxon>Deinococcaceae</taxon>
        <taxon>Deinococcus</taxon>
    </lineage>
</organism>
<dbReference type="Gene3D" id="3.40.1440.10">
    <property type="entry name" value="GIY-YIG endonuclease"/>
    <property type="match status" value="1"/>
</dbReference>
<evidence type="ECO:0000313" key="1">
    <source>
        <dbReference type="EMBL" id="MVN87369.1"/>
    </source>
</evidence>
<comment type="caution">
    <text evidence="1">The sequence shown here is derived from an EMBL/GenBank/DDBJ whole genome shotgun (WGS) entry which is preliminary data.</text>
</comment>
<protein>
    <submittedName>
        <fullName evidence="1">GIY-YIG nuclease family protein</fullName>
    </submittedName>
</protein>
<accession>A0A7C9HRY8</accession>
<dbReference type="InterPro" id="IPR035901">
    <property type="entry name" value="GIY-YIG_endonuc_sf"/>
</dbReference>
<dbReference type="AlphaFoldDB" id="A0A7C9HRY8"/>
<dbReference type="RefSeq" id="WP_157459418.1">
    <property type="nucleotide sequence ID" value="NZ_WQLB01000013.1"/>
</dbReference>
<sequence>MTEASPRHYRGFTPRMGVYRITHLPSGRTLLGSSVHVEGLLNRIRFQLELGGHRHAQMQRDWAADGPAQFRFEVLDDLQPQHPGDEPLDDLKELLALWEEKLNLPAGQRY</sequence>
<dbReference type="CDD" id="cd10451">
    <property type="entry name" value="GIY-YIG_LuxR_like"/>
    <property type="match status" value="1"/>
</dbReference>
<reference evidence="1 2" key="1">
    <citation type="submission" date="2019-12" db="EMBL/GenBank/DDBJ databases">
        <title>Deinococcus sp. HMF7620 Genome sequencing and assembly.</title>
        <authorList>
            <person name="Kang H."/>
            <person name="Kim H."/>
            <person name="Joh K."/>
        </authorList>
    </citation>
    <scope>NUCLEOTIDE SEQUENCE [LARGE SCALE GENOMIC DNA]</scope>
    <source>
        <strain evidence="1 2">HMF7620</strain>
    </source>
</reference>
<keyword evidence="2" id="KW-1185">Reference proteome</keyword>
<name>A0A7C9HRY8_9DEIO</name>